<evidence type="ECO:0000313" key="1">
    <source>
        <dbReference type="EMBL" id="AEM39411.1"/>
    </source>
</evidence>
<dbReference type="Pfam" id="PF04343">
    <property type="entry name" value="DUF488"/>
    <property type="match status" value="2"/>
</dbReference>
<dbReference type="EMBL" id="CP002838">
    <property type="protein sequence ID" value="AEM39411.1"/>
    <property type="molecule type" value="Genomic_DNA"/>
</dbReference>
<protein>
    <recommendedName>
        <fullName evidence="3">DUF488 domain-containing protein</fullName>
    </recommendedName>
</protein>
<dbReference type="PIRSF" id="PIRSF024492">
    <property type="entry name" value="UCP024492"/>
    <property type="match status" value="1"/>
</dbReference>
<dbReference type="GeneID" id="11138741"/>
<name>G0EHQ8_PYRF1</name>
<reference evidence="1 2" key="1">
    <citation type="journal article" date="2011" name="Stand. Genomic Sci.">
        <title>Complete genome sequence of the hyperthermophilic chemolithoautotroph Pyrolobus fumarii type strain (1A).</title>
        <authorList>
            <person name="Anderson I."/>
            <person name="Goker M."/>
            <person name="Nolan M."/>
            <person name="Lucas S."/>
            <person name="Hammon N."/>
            <person name="Deshpande S."/>
            <person name="Cheng J.F."/>
            <person name="Tapia R."/>
            <person name="Han C."/>
            <person name="Goodwin L."/>
            <person name="Pitluck S."/>
            <person name="Huntemann M."/>
            <person name="Liolios K."/>
            <person name="Ivanova N."/>
            <person name="Pagani I."/>
            <person name="Mavromatis K."/>
            <person name="Ovchinikova G."/>
            <person name="Pati A."/>
            <person name="Chen A."/>
            <person name="Palaniappan K."/>
            <person name="Land M."/>
            <person name="Hauser L."/>
            <person name="Brambilla E.M."/>
            <person name="Huber H."/>
            <person name="Yasawong M."/>
            <person name="Rohde M."/>
            <person name="Spring S."/>
            <person name="Abt B."/>
            <person name="Sikorski J."/>
            <person name="Wirth R."/>
            <person name="Detter J.C."/>
            <person name="Woyke T."/>
            <person name="Bristow J."/>
            <person name="Eisen J.A."/>
            <person name="Markowitz V."/>
            <person name="Hugenholtz P."/>
            <person name="Kyrpides N.C."/>
            <person name="Klenk H.P."/>
            <person name="Lapidus A."/>
        </authorList>
    </citation>
    <scope>NUCLEOTIDE SEQUENCE [LARGE SCALE GENOMIC DNA]</scope>
    <source>
        <strain evidence="2">DSM 11204 / 1A</strain>
    </source>
</reference>
<dbReference type="InterPro" id="IPR014519">
    <property type="entry name" value="UCP024492"/>
</dbReference>
<dbReference type="STRING" id="694429.Pyrfu_1554"/>
<dbReference type="Proteomes" id="UP000001037">
    <property type="component" value="Chromosome"/>
</dbReference>
<dbReference type="RefSeq" id="WP_014027088.1">
    <property type="nucleotide sequence ID" value="NC_015931.1"/>
</dbReference>
<dbReference type="OrthoDB" id="15220at2157"/>
<evidence type="ECO:0000313" key="2">
    <source>
        <dbReference type="Proteomes" id="UP000001037"/>
    </source>
</evidence>
<gene>
    <name evidence="1" type="ordered locus">Pyrfu_1554</name>
</gene>
<dbReference type="AlphaFoldDB" id="G0EHQ8"/>
<proteinExistence type="predicted"/>
<dbReference type="HOGENOM" id="CLU_077467_0_1_2"/>
<evidence type="ECO:0008006" key="3">
    <source>
        <dbReference type="Google" id="ProtNLM"/>
    </source>
</evidence>
<sequence>MSRTVYTLGTSRRSLAELLSILRRLEADAVVDLRRFPRSRRYPWFNKEVLIRVLYERGIRYYWLGWLLGGKTVGDYTKYMCTREYKAGIKLLLEILDVSKNPVLLCAEMEWWRCHRRFVAESLHRRGYRVVHVLSHGFTEEHVGIEESVECY</sequence>
<keyword evidence="2" id="KW-1185">Reference proteome</keyword>
<accession>G0EHQ8</accession>
<dbReference type="eggNOG" id="arCOG00723">
    <property type="taxonomic scope" value="Archaea"/>
</dbReference>
<dbReference type="KEGG" id="pfm:Pyrfu_1554"/>
<dbReference type="InterPro" id="IPR007438">
    <property type="entry name" value="DUF488"/>
</dbReference>
<dbReference type="InParanoid" id="G0EHQ8"/>
<organism evidence="1 2">
    <name type="scientific">Pyrolobus fumarii (strain DSM 11204 / 1A)</name>
    <dbReference type="NCBI Taxonomy" id="694429"/>
    <lineage>
        <taxon>Archaea</taxon>
        <taxon>Thermoproteota</taxon>
        <taxon>Thermoprotei</taxon>
        <taxon>Desulfurococcales</taxon>
        <taxon>Pyrodictiaceae</taxon>
        <taxon>Pyrolobus</taxon>
    </lineage>
</organism>
<dbReference type="PANTHER" id="PTHR39337:SF1">
    <property type="entry name" value="BLR5642 PROTEIN"/>
    <property type="match status" value="1"/>
</dbReference>
<dbReference type="PANTHER" id="PTHR39337">
    <property type="entry name" value="BLR5642 PROTEIN"/>
    <property type="match status" value="1"/>
</dbReference>